<dbReference type="KEGG" id="rpne:NCTC8284_02892"/>
<dbReference type="Gene3D" id="2.60.120.10">
    <property type="entry name" value="Jelly Rolls"/>
    <property type="match status" value="2"/>
</dbReference>
<dbReference type="GO" id="GO:0009298">
    <property type="term" value="P:GDP-mannose biosynthetic process"/>
    <property type="evidence" value="ECO:0007669"/>
    <property type="project" value="InterPro"/>
</dbReference>
<sequence>MAEKLCTQDLHSFYADVMQADQSQLYQWLAPIIEQNYEAYAANELELENPDYWLFYSMEAMDISLEKLDAGLVCFYLFNIVRIKKGEGIYQEAGIPHAYLRGQNIELMACSDNVIRGGLTPKYVDIPELLKVVDCREVEPQIIPAAPHDVRVFTYSTPAKDFALQIFNMNVVKRIVSKFRAQGF</sequence>
<gene>
    <name evidence="1" type="primary">manA_2</name>
    <name evidence="1" type="ORF">NCTC8284_02892</name>
</gene>
<reference evidence="1 2" key="1">
    <citation type="submission" date="2018-12" db="EMBL/GenBank/DDBJ databases">
        <authorList>
            <consortium name="Pathogen Informatics"/>
        </authorList>
    </citation>
    <scope>NUCLEOTIDE SEQUENCE [LARGE SCALE GENOMIC DNA]</scope>
    <source>
        <strain evidence="1 2">NCTC8284</strain>
    </source>
</reference>
<evidence type="ECO:0000313" key="1">
    <source>
        <dbReference type="EMBL" id="VEH67695.1"/>
    </source>
</evidence>
<dbReference type="GO" id="GO:0004476">
    <property type="term" value="F:mannose-6-phosphate isomerase activity"/>
    <property type="evidence" value="ECO:0007669"/>
    <property type="project" value="UniProtKB-EC"/>
</dbReference>
<dbReference type="GO" id="GO:0005829">
    <property type="term" value="C:cytosol"/>
    <property type="evidence" value="ECO:0007669"/>
    <property type="project" value="TreeGrafter"/>
</dbReference>
<dbReference type="InterPro" id="IPR014710">
    <property type="entry name" value="RmlC-like_jellyroll"/>
</dbReference>
<dbReference type="SUPFAM" id="SSF51182">
    <property type="entry name" value="RmlC-like cupins"/>
    <property type="match status" value="1"/>
</dbReference>
<keyword evidence="1" id="KW-0413">Isomerase</keyword>
<accession>A0A448MRC4</accession>
<dbReference type="EC" id="5.3.1.8" evidence="1"/>
<dbReference type="InterPro" id="IPR016305">
    <property type="entry name" value="Mannose-6-P_Isomerase"/>
</dbReference>
<dbReference type="AlphaFoldDB" id="A0A448MRC4"/>
<dbReference type="PRINTS" id="PR00714">
    <property type="entry name" value="MAN6PISMRASE"/>
</dbReference>
<dbReference type="PANTHER" id="PTHR10309">
    <property type="entry name" value="MANNOSE-6-PHOSPHATE ISOMERASE"/>
    <property type="match status" value="1"/>
</dbReference>
<dbReference type="STRING" id="758.GCA_000730685_00230"/>
<protein>
    <submittedName>
        <fullName evidence="1">Mannose-6-phosphate isomerase</fullName>
        <ecNumber evidence="1">5.3.1.8</ecNumber>
    </submittedName>
</protein>
<dbReference type="EMBL" id="LR134405">
    <property type="protein sequence ID" value="VEH67695.1"/>
    <property type="molecule type" value="Genomic_DNA"/>
</dbReference>
<dbReference type="PANTHER" id="PTHR10309:SF0">
    <property type="entry name" value="MANNOSE-6-PHOSPHATE ISOMERASE"/>
    <property type="match status" value="1"/>
</dbReference>
<dbReference type="Gene3D" id="1.10.441.10">
    <property type="entry name" value="Phosphomannose Isomerase, domain 2"/>
    <property type="match status" value="1"/>
</dbReference>
<name>A0A448MRC4_9PAST</name>
<dbReference type="Proteomes" id="UP000278733">
    <property type="component" value="Chromosome"/>
</dbReference>
<dbReference type="InterPro" id="IPR011051">
    <property type="entry name" value="RmlC_Cupin_sf"/>
</dbReference>
<organism evidence="1 2">
    <name type="scientific">Rodentibacter pneumotropicus</name>
    <dbReference type="NCBI Taxonomy" id="758"/>
    <lineage>
        <taxon>Bacteria</taxon>
        <taxon>Pseudomonadati</taxon>
        <taxon>Pseudomonadota</taxon>
        <taxon>Gammaproteobacteria</taxon>
        <taxon>Pasteurellales</taxon>
        <taxon>Pasteurellaceae</taxon>
        <taxon>Rodentibacter</taxon>
    </lineage>
</organism>
<proteinExistence type="predicted"/>
<evidence type="ECO:0000313" key="2">
    <source>
        <dbReference type="Proteomes" id="UP000278733"/>
    </source>
</evidence>